<proteinExistence type="predicted"/>
<feature type="region of interest" description="Disordered" evidence="1">
    <location>
        <begin position="121"/>
        <end position="162"/>
    </location>
</feature>
<sequence length="277" mass="30812">MARRPPNWKVVEDVKHKKFSNGGVIVVEDDHDVIHFDNSSDLALSTSLNDLDFATLHIDGQSMDVDTPPDIIGVDEDDDIIDDEDAIPHDLEDFNDKDLFNVDDDDDDDVAAMSADVTRGHVDNGGSDDHPLSHQIGGGCRGKGTQKPNLGGRKSGRLNTRKETRNPGLRKITDQFGPQATRFEWSDRGTLMPLDDHAAHWANLLGEIIWEFPMHFHGQSTEVDVPPDIIIDIVDEDDDITDDEDAIPYDLAKSDNEDLINVDDDGVDKVYSCEEED</sequence>
<name>A0A699KA21_TANCI</name>
<protein>
    <submittedName>
        <fullName evidence="2">Uncharacterized protein</fullName>
    </submittedName>
</protein>
<dbReference type="EMBL" id="BKCJ010492289">
    <property type="protein sequence ID" value="GFA81009.1"/>
    <property type="molecule type" value="Genomic_DNA"/>
</dbReference>
<reference evidence="2" key="1">
    <citation type="journal article" date="2019" name="Sci. Rep.">
        <title>Draft genome of Tanacetum cinerariifolium, the natural source of mosquito coil.</title>
        <authorList>
            <person name="Yamashiro T."/>
            <person name="Shiraishi A."/>
            <person name="Satake H."/>
            <person name="Nakayama K."/>
        </authorList>
    </citation>
    <scope>NUCLEOTIDE SEQUENCE</scope>
</reference>
<accession>A0A699KA21</accession>
<comment type="caution">
    <text evidence="2">The sequence shown here is derived from an EMBL/GenBank/DDBJ whole genome shotgun (WGS) entry which is preliminary data.</text>
</comment>
<evidence type="ECO:0000313" key="2">
    <source>
        <dbReference type="EMBL" id="GFA81009.1"/>
    </source>
</evidence>
<organism evidence="2">
    <name type="scientific">Tanacetum cinerariifolium</name>
    <name type="common">Dalmatian daisy</name>
    <name type="synonym">Chrysanthemum cinerariifolium</name>
    <dbReference type="NCBI Taxonomy" id="118510"/>
    <lineage>
        <taxon>Eukaryota</taxon>
        <taxon>Viridiplantae</taxon>
        <taxon>Streptophyta</taxon>
        <taxon>Embryophyta</taxon>
        <taxon>Tracheophyta</taxon>
        <taxon>Spermatophyta</taxon>
        <taxon>Magnoliopsida</taxon>
        <taxon>eudicotyledons</taxon>
        <taxon>Gunneridae</taxon>
        <taxon>Pentapetalae</taxon>
        <taxon>asterids</taxon>
        <taxon>campanulids</taxon>
        <taxon>Asterales</taxon>
        <taxon>Asteraceae</taxon>
        <taxon>Asteroideae</taxon>
        <taxon>Anthemideae</taxon>
        <taxon>Anthemidinae</taxon>
        <taxon>Tanacetum</taxon>
    </lineage>
</organism>
<feature type="compositionally biased region" description="Basic and acidic residues" evidence="1">
    <location>
        <begin position="121"/>
        <end position="132"/>
    </location>
</feature>
<dbReference type="AlphaFoldDB" id="A0A699KA21"/>
<gene>
    <name evidence="2" type="ORF">Tci_652981</name>
</gene>
<evidence type="ECO:0000256" key="1">
    <source>
        <dbReference type="SAM" id="MobiDB-lite"/>
    </source>
</evidence>